<comment type="caution">
    <text evidence="2">The sequence shown here is derived from an EMBL/GenBank/DDBJ whole genome shotgun (WGS) entry which is preliminary data.</text>
</comment>
<feature type="transmembrane region" description="Helical" evidence="1">
    <location>
        <begin position="642"/>
        <end position="662"/>
    </location>
</feature>
<dbReference type="Proteomes" id="UP000770015">
    <property type="component" value="Unassembled WGS sequence"/>
</dbReference>
<feature type="transmembrane region" description="Helical" evidence="1">
    <location>
        <begin position="207"/>
        <end position="228"/>
    </location>
</feature>
<reference evidence="2" key="1">
    <citation type="journal article" date="2021" name="Nat. Commun.">
        <title>Genetic determinants of endophytism in the Arabidopsis root mycobiome.</title>
        <authorList>
            <person name="Mesny F."/>
            <person name="Miyauchi S."/>
            <person name="Thiergart T."/>
            <person name="Pickel B."/>
            <person name="Atanasova L."/>
            <person name="Karlsson M."/>
            <person name="Huettel B."/>
            <person name="Barry K.W."/>
            <person name="Haridas S."/>
            <person name="Chen C."/>
            <person name="Bauer D."/>
            <person name="Andreopoulos W."/>
            <person name="Pangilinan J."/>
            <person name="LaButti K."/>
            <person name="Riley R."/>
            <person name="Lipzen A."/>
            <person name="Clum A."/>
            <person name="Drula E."/>
            <person name="Henrissat B."/>
            <person name="Kohler A."/>
            <person name="Grigoriev I.V."/>
            <person name="Martin F.M."/>
            <person name="Hacquard S."/>
        </authorList>
    </citation>
    <scope>NUCLEOTIDE SEQUENCE</scope>
    <source>
        <strain evidence="2">MPI-SDFR-AT-0117</strain>
    </source>
</reference>
<dbReference type="OrthoDB" id="5242705at2759"/>
<keyword evidence="3" id="KW-1185">Reference proteome</keyword>
<evidence type="ECO:0000313" key="3">
    <source>
        <dbReference type="Proteomes" id="UP000770015"/>
    </source>
</evidence>
<dbReference type="AlphaFoldDB" id="A0A9P8V635"/>
<dbReference type="PANTHER" id="PTHR35394">
    <property type="entry name" value="DUF3176 DOMAIN-CONTAINING PROTEIN"/>
    <property type="match status" value="1"/>
</dbReference>
<name>A0A9P8V635_9PEZI</name>
<organism evidence="2 3">
    <name type="scientific">Plectosphaerella plurivora</name>
    <dbReference type="NCBI Taxonomy" id="936078"/>
    <lineage>
        <taxon>Eukaryota</taxon>
        <taxon>Fungi</taxon>
        <taxon>Dikarya</taxon>
        <taxon>Ascomycota</taxon>
        <taxon>Pezizomycotina</taxon>
        <taxon>Sordariomycetes</taxon>
        <taxon>Hypocreomycetidae</taxon>
        <taxon>Glomerellales</taxon>
        <taxon>Plectosphaerellaceae</taxon>
        <taxon>Plectosphaerella</taxon>
    </lineage>
</organism>
<keyword evidence="1" id="KW-1133">Transmembrane helix</keyword>
<dbReference type="Pfam" id="PF11374">
    <property type="entry name" value="DUF3176"/>
    <property type="match status" value="1"/>
</dbReference>
<sequence>MALWGVSKTIVNMLVDISTTTSSYAIWEFVAIPLPSPAVLWNATKLDGWSAGFTDWRKKRTLYGLSESGGLKMLKKDGMGLCLSGPAEWEDWSAETGEVGALVMMAGELLIPRKRIPTDLIVGLESPADEKHAYSSIGARFIDRTDTQSDPATKPPRERSVFTWWSFEILSLIASAACLAGMVALLAVYDDQPQRSWKSSAVTLNGVVAFLATMCRTFLMVAISAALAQGKWNQLTSRNDGSVHRLRDWLVFDDAAKGPWGSAQLIWRFKGFHIACVGALLTIISLAFGLFAQQLLDVEIREVAVMGSQDAGRVLRTTFASTKRVQTTSSGATFDLRSIARLGIYNGYMAENIDDTLVTCATGNCTWPIVPTVGVCGACVNITDSIKVDFVREIGLCNVTTPGDLRLQGMCDTQGFGAVLTVGPGTGEVFARLDEAPRANDSQPVIAEFGILGLPDGLPANTTIDNSIAVECALWYCVQAREVWIADGELHDDVVETWIGTNEDKHQDQSPGFRRDAAVNFTNIPSSFNTDPEEVYGIDRGEMPANDRYFDSILFGNVTLDGTLGISQASTDFAGAAHIGLRDIDAWIQRFAKSMTNNIRAIGYVKQDVLNTTQVLPDPQPMPDIAQYGGTSKSNQAFFVVYWSWLAYPAAMVALGALYLGFEATRTSRLDDVRPWKDDVMMPLSMGLDERSWEVARAALVEPRGARERLGDHEMSINRGDKGFPTGFVAKEH</sequence>
<keyword evidence="1" id="KW-0812">Transmembrane</keyword>
<dbReference type="PANTHER" id="PTHR35394:SF5">
    <property type="entry name" value="DUF3176 DOMAIN-CONTAINING PROTEIN"/>
    <property type="match status" value="1"/>
</dbReference>
<dbReference type="EMBL" id="JAGSXJ010000022">
    <property type="protein sequence ID" value="KAH6677942.1"/>
    <property type="molecule type" value="Genomic_DNA"/>
</dbReference>
<proteinExistence type="predicted"/>
<gene>
    <name evidence="2" type="ORF">F5X68DRAFT_278076</name>
</gene>
<accession>A0A9P8V635</accession>
<keyword evidence="1" id="KW-0472">Membrane</keyword>
<dbReference type="InterPro" id="IPR021514">
    <property type="entry name" value="DUF3176"/>
</dbReference>
<feature type="transmembrane region" description="Helical" evidence="1">
    <location>
        <begin position="272"/>
        <end position="292"/>
    </location>
</feature>
<evidence type="ECO:0000313" key="2">
    <source>
        <dbReference type="EMBL" id="KAH6677942.1"/>
    </source>
</evidence>
<evidence type="ECO:0000256" key="1">
    <source>
        <dbReference type="SAM" id="Phobius"/>
    </source>
</evidence>
<protein>
    <submittedName>
        <fullName evidence="2">Uncharacterized protein</fullName>
    </submittedName>
</protein>
<feature type="transmembrane region" description="Helical" evidence="1">
    <location>
        <begin position="164"/>
        <end position="187"/>
    </location>
</feature>